<organism evidence="2 3">
    <name type="scientific">Streptomyces agglomeratus</name>
    <dbReference type="NCBI Taxonomy" id="285458"/>
    <lineage>
        <taxon>Bacteria</taxon>
        <taxon>Bacillati</taxon>
        <taxon>Actinomycetota</taxon>
        <taxon>Actinomycetes</taxon>
        <taxon>Kitasatosporales</taxon>
        <taxon>Streptomycetaceae</taxon>
        <taxon>Streptomyces</taxon>
    </lineage>
</organism>
<gene>
    <name evidence="2" type="ORF">AS594_06985</name>
</gene>
<keyword evidence="3" id="KW-1185">Reference proteome</keyword>
<evidence type="ECO:0000313" key="3">
    <source>
        <dbReference type="Proteomes" id="UP000095759"/>
    </source>
</evidence>
<name>A0A1E5P3Z5_9ACTN</name>
<dbReference type="RefSeq" id="WP_069934993.1">
    <property type="nucleotide sequence ID" value="NZ_MEHJ01000001.1"/>
</dbReference>
<reference evidence="2 3" key="1">
    <citation type="submission" date="2016-08" db="EMBL/GenBank/DDBJ databases">
        <title>Complete genome sequence of Streptomyces agglomeratus strain 6-3-2, a novel anti-MRSA actinomycete isolated from Wuli of Tebit, China.</title>
        <authorList>
            <person name="Chen X."/>
        </authorList>
    </citation>
    <scope>NUCLEOTIDE SEQUENCE [LARGE SCALE GENOMIC DNA]</scope>
    <source>
        <strain evidence="2 3">6-3-2</strain>
    </source>
</reference>
<dbReference type="Proteomes" id="UP000095759">
    <property type="component" value="Unassembled WGS sequence"/>
</dbReference>
<comment type="caution">
    <text evidence="2">The sequence shown here is derived from an EMBL/GenBank/DDBJ whole genome shotgun (WGS) entry which is preliminary data.</text>
</comment>
<dbReference type="EMBL" id="MEHJ01000001">
    <property type="protein sequence ID" value="OEJ24266.1"/>
    <property type="molecule type" value="Genomic_DNA"/>
</dbReference>
<dbReference type="AlphaFoldDB" id="A0A1E5P3Z5"/>
<protein>
    <recommendedName>
        <fullName evidence="1">DUF7848 domain-containing protein</fullName>
    </recommendedName>
</protein>
<proteinExistence type="predicted"/>
<feature type="domain" description="DUF7848" evidence="1">
    <location>
        <begin position="1"/>
        <end position="82"/>
    </location>
</feature>
<dbReference type="Pfam" id="PF25232">
    <property type="entry name" value="DUF7848"/>
    <property type="match status" value="1"/>
</dbReference>
<dbReference type="InterPro" id="IPR057170">
    <property type="entry name" value="DUF7848"/>
</dbReference>
<evidence type="ECO:0000313" key="2">
    <source>
        <dbReference type="EMBL" id="OEJ24266.1"/>
    </source>
</evidence>
<accession>A0A1E5P3Z5</accession>
<dbReference type="OrthoDB" id="4236662at2"/>
<sequence length="97" mass="11081">MTRSRHRFVRWVFKALSSTDGHPPIYSAQCTTCYVEPSEAFDDPSGAERWSMRHAAQLDAEGKHHTVFRMIVTSFAVVRPHPAETRIEVPWLDVAGR</sequence>
<evidence type="ECO:0000259" key="1">
    <source>
        <dbReference type="Pfam" id="PF25232"/>
    </source>
</evidence>